<name>A0A1U9KJH8_ACEAC</name>
<dbReference type="PRINTS" id="PR00778">
    <property type="entry name" value="HTHARSR"/>
</dbReference>
<protein>
    <submittedName>
        <fullName evidence="6">Transcriptional regulator</fullName>
    </submittedName>
</protein>
<keyword evidence="1" id="KW-0805">Transcription regulation</keyword>
<dbReference type="InterPro" id="IPR036390">
    <property type="entry name" value="WH_DNA-bd_sf"/>
</dbReference>
<dbReference type="GO" id="GO:0003700">
    <property type="term" value="F:DNA-binding transcription factor activity"/>
    <property type="evidence" value="ECO:0007669"/>
    <property type="project" value="InterPro"/>
</dbReference>
<keyword evidence="3" id="KW-0804">Transcription</keyword>
<dbReference type="KEGG" id="aace:A0U92_15705"/>
<dbReference type="SUPFAM" id="SSF46785">
    <property type="entry name" value="Winged helix' DNA-binding domain"/>
    <property type="match status" value="1"/>
</dbReference>
<dbReference type="InterPro" id="IPR001845">
    <property type="entry name" value="HTH_ArsR_DNA-bd_dom"/>
</dbReference>
<dbReference type="SMART" id="SM00418">
    <property type="entry name" value="HTH_ARSR"/>
    <property type="match status" value="1"/>
</dbReference>
<dbReference type="OrthoDB" id="194599at2"/>
<dbReference type="Pfam" id="PF01022">
    <property type="entry name" value="HTH_5"/>
    <property type="match status" value="1"/>
</dbReference>
<dbReference type="InterPro" id="IPR011991">
    <property type="entry name" value="ArsR-like_HTH"/>
</dbReference>
<sequence length="134" mass="14829">MSSAMTSEEARRLTERLKLFAQSQRLMILAQLLNGPHAVGVLESSTGIGQPTLSQQLGILRRAGILRTERDSRTIFYSFANIEAEKWLRSLLGMWDTQPSSEAGSVTRPPPIHHAGKDETGAVFARVSPAERRE</sequence>
<dbReference type="NCBIfam" id="NF033788">
    <property type="entry name" value="HTH_metalloreg"/>
    <property type="match status" value="1"/>
</dbReference>
<evidence type="ECO:0000313" key="7">
    <source>
        <dbReference type="Proteomes" id="UP000188937"/>
    </source>
</evidence>
<reference evidence="6 7" key="1">
    <citation type="submission" date="2016-03" db="EMBL/GenBank/DDBJ databases">
        <title>Acetic acid bacteria sequencing.</title>
        <authorList>
            <person name="Brandt J."/>
            <person name="Jakob F."/>
            <person name="Vogel R.F."/>
        </authorList>
    </citation>
    <scope>NUCLEOTIDE SEQUENCE [LARGE SCALE GENOMIC DNA]</scope>
    <source>
        <strain evidence="6 7">TMW2.1153</strain>
    </source>
</reference>
<accession>A0A1U9KJH8</accession>
<keyword evidence="7" id="KW-1185">Reference proteome</keyword>
<evidence type="ECO:0000256" key="1">
    <source>
        <dbReference type="ARBA" id="ARBA00023015"/>
    </source>
</evidence>
<organism evidence="6 7">
    <name type="scientific">Acetobacter aceti</name>
    <dbReference type="NCBI Taxonomy" id="435"/>
    <lineage>
        <taxon>Bacteria</taxon>
        <taxon>Pseudomonadati</taxon>
        <taxon>Pseudomonadota</taxon>
        <taxon>Alphaproteobacteria</taxon>
        <taxon>Acetobacterales</taxon>
        <taxon>Acetobacteraceae</taxon>
        <taxon>Acetobacter</taxon>
        <taxon>Acetobacter subgen. Acetobacter</taxon>
    </lineage>
</organism>
<evidence type="ECO:0000256" key="2">
    <source>
        <dbReference type="ARBA" id="ARBA00023125"/>
    </source>
</evidence>
<gene>
    <name evidence="6" type="ORF">A0U92_15705</name>
</gene>
<evidence type="ECO:0000256" key="4">
    <source>
        <dbReference type="SAM" id="MobiDB-lite"/>
    </source>
</evidence>
<dbReference type="STRING" id="435.A0U92_15705"/>
<proteinExistence type="predicted"/>
<dbReference type="PANTHER" id="PTHR43132">
    <property type="entry name" value="ARSENICAL RESISTANCE OPERON REPRESSOR ARSR-RELATED"/>
    <property type="match status" value="1"/>
</dbReference>
<dbReference type="PROSITE" id="PS50987">
    <property type="entry name" value="HTH_ARSR_2"/>
    <property type="match status" value="1"/>
</dbReference>
<feature type="domain" description="HTH arsR-type" evidence="5">
    <location>
        <begin position="5"/>
        <end position="99"/>
    </location>
</feature>
<evidence type="ECO:0000313" key="6">
    <source>
        <dbReference type="EMBL" id="AQS85964.1"/>
    </source>
</evidence>
<dbReference type="AlphaFoldDB" id="A0A1U9KJH8"/>
<evidence type="ECO:0000256" key="3">
    <source>
        <dbReference type="ARBA" id="ARBA00023163"/>
    </source>
</evidence>
<dbReference type="EMBL" id="CP014692">
    <property type="protein sequence ID" value="AQS85964.1"/>
    <property type="molecule type" value="Genomic_DNA"/>
</dbReference>
<evidence type="ECO:0000259" key="5">
    <source>
        <dbReference type="PROSITE" id="PS50987"/>
    </source>
</evidence>
<dbReference type="PANTHER" id="PTHR43132:SF2">
    <property type="entry name" value="ARSENICAL RESISTANCE OPERON REPRESSOR ARSR-RELATED"/>
    <property type="match status" value="1"/>
</dbReference>
<dbReference type="CDD" id="cd00090">
    <property type="entry name" value="HTH_ARSR"/>
    <property type="match status" value="1"/>
</dbReference>
<dbReference type="RefSeq" id="WP_077813966.1">
    <property type="nucleotide sequence ID" value="NZ_CP014692.1"/>
</dbReference>
<keyword evidence="2" id="KW-0238">DNA-binding</keyword>
<dbReference type="InterPro" id="IPR051011">
    <property type="entry name" value="Metal_resp_trans_reg"/>
</dbReference>
<dbReference type="Gene3D" id="1.10.10.10">
    <property type="entry name" value="Winged helix-like DNA-binding domain superfamily/Winged helix DNA-binding domain"/>
    <property type="match status" value="1"/>
</dbReference>
<dbReference type="Proteomes" id="UP000188937">
    <property type="component" value="Chromosome"/>
</dbReference>
<dbReference type="InterPro" id="IPR036388">
    <property type="entry name" value="WH-like_DNA-bd_sf"/>
</dbReference>
<feature type="region of interest" description="Disordered" evidence="4">
    <location>
        <begin position="98"/>
        <end position="134"/>
    </location>
</feature>
<dbReference type="GO" id="GO:0003677">
    <property type="term" value="F:DNA binding"/>
    <property type="evidence" value="ECO:0007669"/>
    <property type="project" value="UniProtKB-KW"/>
</dbReference>